<evidence type="ECO:0000256" key="10">
    <source>
        <dbReference type="ARBA" id="ARBA00022840"/>
    </source>
</evidence>
<dbReference type="GO" id="GO:0006281">
    <property type="term" value="P:DNA repair"/>
    <property type="evidence" value="ECO:0007669"/>
    <property type="project" value="UniProtKB-KW"/>
</dbReference>
<comment type="catalytic activity">
    <reaction evidence="15">
        <text>Couples ATP hydrolysis with the unwinding of duplex DNA by translocating in the 3'-5' direction.</text>
        <dbReference type="EC" id="5.6.2.4"/>
    </reaction>
</comment>
<dbReference type="InterPro" id="IPR044876">
    <property type="entry name" value="HRDC_dom_sf"/>
</dbReference>
<dbReference type="InterPro" id="IPR032284">
    <property type="entry name" value="RecQ_Zn-bd"/>
</dbReference>
<evidence type="ECO:0000256" key="7">
    <source>
        <dbReference type="ARBA" id="ARBA00022801"/>
    </source>
</evidence>
<evidence type="ECO:0000256" key="13">
    <source>
        <dbReference type="ARBA" id="ARBA00023204"/>
    </source>
</evidence>
<evidence type="ECO:0000256" key="12">
    <source>
        <dbReference type="ARBA" id="ARBA00023172"/>
    </source>
</evidence>
<evidence type="ECO:0000256" key="16">
    <source>
        <dbReference type="NCBIfam" id="TIGR01389"/>
    </source>
</evidence>
<keyword evidence="9" id="KW-0862">Zinc</keyword>
<comment type="cofactor">
    <cofactor evidence="1">
        <name>Mg(2+)</name>
        <dbReference type="ChEBI" id="CHEBI:18420"/>
    </cofactor>
</comment>
<dbReference type="AlphaFoldDB" id="A0A7H1MBL9"/>
<dbReference type="GO" id="GO:0043590">
    <property type="term" value="C:bacterial nucleoid"/>
    <property type="evidence" value="ECO:0007669"/>
    <property type="project" value="TreeGrafter"/>
</dbReference>
<dbReference type="Pfam" id="PF16124">
    <property type="entry name" value="RecQ_Zn_bind"/>
    <property type="match status" value="1"/>
</dbReference>
<accession>A0A7H1MBL9</accession>
<dbReference type="SMART" id="SM00341">
    <property type="entry name" value="HRDC"/>
    <property type="match status" value="1"/>
</dbReference>
<dbReference type="SMART" id="SM00487">
    <property type="entry name" value="DEXDc"/>
    <property type="match status" value="1"/>
</dbReference>
<dbReference type="PROSITE" id="PS51194">
    <property type="entry name" value="HELICASE_CTER"/>
    <property type="match status" value="1"/>
</dbReference>
<dbReference type="GO" id="GO:0009432">
    <property type="term" value="P:SOS response"/>
    <property type="evidence" value="ECO:0007669"/>
    <property type="project" value="UniProtKB-UniRule"/>
</dbReference>
<evidence type="ECO:0000256" key="2">
    <source>
        <dbReference type="ARBA" id="ARBA00001947"/>
    </source>
</evidence>
<evidence type="ECO:0000256" key="11">
    <source>
        <dbReference type="ARBA" id="ARBA00023125"/>
    </source>
</evidence>
<dbReference type="InterPro" id="IPR018982">
    <property type="entry name" value="RQC_domain"/>
</dbReference>
<keyword evidence="12" id="KW-0233">DNA recombination</keyword>
<keyword evidence="7" id="KW-0378">Hydrolase</keyword>
<keyword evidence="5" id="KW-0547">Nucleotide-binding</keyword>
<comment type="cofactor">
    <cofactor evidence="2">
        <name>Zn(2+)</name>
        <dbReference type="ChEBI" id="CHEBI:29105"/>
    </cofactor>
</comment>
<feature type="domain" description="Helicase ATP-binding" evidence="18">
    <location>
        <begin position="26"/>
        <end position="194"/>
    </location>
</feature>
<name>A0A7H1MBL9_9NEIS</name>
<dbReference type="Pfam" id="PF09382">
    <property type="entry name" value="RQC"/>
    <property type="match status" value="1"/>
</dbReference>
<feature type="domain" description="HRDC" evidence="17">
    <location>
        <begin position="523"/>
        <end position="603"/>
    </location>
</feature>
<dbReference type="PANTHER" id="PTHR13710:SF105">
    <property type="entry name" value="ATP-DEPENDENT DNA HELICASE Q1"/>
    <property type="match status" value="1"/>
</dbReference>
<dbReference type="GO" id="GO:0005737">
    <property type="term" value="C:cytoplasm"/>
    <property type="evidence" value="ECO:0007669"/>
    <property type="project" value="TreeGrafter"/>
</dbReference>
<dbReference type="GO" id="GO:0043138">
    <property type="term" value="F:3'-5' DNA helicase activity"/>
    <property type="evidence" value="ECO:0007669"/>
    <property type="project" value="UniProtKB-EC"/>
</dbReference>
<dbReference type="InterPro" id="IPR011545">
    <property type="entry name" value="DEAD/DEAH_box_helicase_dom"/>
</dbReference>
<dbReference type="FunFam" id="3.40.50.300:FF:001389">
    <property type="entry name" value="ATP-dependent DNA helicase RecQ"/>
    <property type="match status" value="1"/>
</dbReference>
<evidence type="ECO:0000256" key="3">
    <source>
        <dbReference type="ARBA" id="ARBA00005446"/>
    </source>
</evidence>
<dbReference type="NCBIfam" id="TIGR01389">
    <property type="entry name" value="recQ"/>
    <property type="match status" value="1"/>
</dbReference>
<dbReference type="PROSITE" id="PS50967">
    <property type="entry name" value="HRDC"/>
    <property type="match status" value="1"/>
</dbReference>
<proteinExistence type="inferred from homology"/>
<dbReference type="Pfam" id="PF00570">
    <property type="entry name" value="HRDC"/>
    <property type="match status" value="1"/>
</dbReference>
<dbReference type="SMART" id="SM00956">
    <property type="entry name" value="RQC"/>
    <property type="match status" value="1"/>
</dbReference>
<dbReference type="CDD" id="cd18794">
    <property type="entry name" value="SF2_C_RecQ"/>
    <property type="match status" value="1"/>
</dbReference>
<evidence type="ECO:0000313" key="21">
    <source>
        <dbReference type="Proteomes" id="UP000516412"/>
    </source>
</evidence>
<dbReference type="GO" id="GO:0005524">
    <property type="term" value="F:ATP binding"/>
    <property type="evidence" value="ECO:0007669"/>
    <property type="project" value="UniProtKB-KW"/>
</dbReference>
<dbReference type="InterPro" id="IPR010997">
    <property type="entry name" value="HRDC-like_sf"/>
</dbReference>
<dbReference type="CDD" id="cd17920">
    <property type="entry name" value="DEXHc_RecQ"/>
    <property type="match status" value="1"/>
</dbReference>
<dbReference type="GO" id="GO:0003677">
    <property type="term" value="F:DNA binding"/>
    <property type="evidence" value="ECO:0007669"/>
    <property type="project" value="UniProtKB-KW"/>
</dbReference>
<dbReference type="GO" id="GO:0009378">
    <property type="term" value="F:four-way junction helicase activity"/>
    <property type="evidence" value="ECO:0007669"/>
    <property type="project" value="TreeGrafter"/>
</dbReference>
<dbReference type="KEGG" id="nmus:H7A79_1913"/>
<dbReference type="InterPro" id="IPR036388">
    <property type="entry name" value="WH-like_DNA-bd_sf"/>
</dbReference>
<dbReference type="InterPro" id="IPR004589">
    <property type="entry name" value="DNA_helicase_ATP-dep_RecQ"/>
</dbReference>
<dbReference type="Pfam" id="PF00270">
    <property type="entry name" value="DEAD"/>
    <property type="match status" value="1"/>
</dbReference>
<dbReference type="SUPFAM" id="SSF52540">
    <property type="entry name" value="P-loop containing nucleoside triphosphate hydrolases"/>
    <property type="match status" value="2"/>
</dbReference>
<dbReference type="InterPro" id="IPR014001">
    <property type="entry name" value="Helicase_ATP-bd"/>
</dbReference>
<protein>
    <recommendedName>
        <fullName evidence="16">DNA helicase RecQ</fullName>
        <ecNumber evidence="16">5.6.2.4</ecNumber>
    </recommendedName>
</protein>
<evidence type="ECO:0000259" key="17">
    <source>
        <dbReference type="PROSITE" id="PS50967"/>
    </source>
</evidence>
<dbReference type="InterPro" id="IPR006293">
    <property type="entry name" value="DNA_helicase_ATP-dep_RecQ_bac"/>
</dbReference>
<dbReference type="GO" id="GO:0016787">
    <property type="term" value="F:hydrolase activity"/>
    <property type="evidence" value="ECO:0007669"/>
    <property type="project" value="UniProtKB-KW"/>
</dbReference>
<dbReference type="EC" id="5.6.2.4" evidence="16"/>
<dbReference type="NCBIfam" id="TIGR00614">
    <property type="entry name" value="recQ_fam"/>
    <property type="match status" value="1"/>
</dbReference>
<evidence type="ECO:0000256" key="15">
    <source>
        <dbReference type="ARBA" id="ARBA00034617"/>
    </source>
</evidence>
<dbReference type="FunFam" id="3.40.50.300:FF:000156">
    <property type="entry name" value="ATP-dependent DNA helicase recQ"/>
    <property type="match status" value="1"/>
</dbReference>
<keyword evidence="6" id="KW-0227">DNA damage</keyword>
<evidence type="ECO:0000256" key="6">
    <source>
        <dbReference type="ARBA" id="ARBA00022763"/>
    </source>
</evidence>
<keyword evidence="10" id="KW-0067">ATP-binding</keyword>
<evidence type="ECO:0000259" key="19">
    <source>
        <dbReference type="PROSITE" id="PS51194"/>
    </source>
</evidence>
<evidence type="ECO:0000256" key="14">
    <source>
        <dbReference type="ARBA" id="ARBA00023235"/>
    </source>
</evidence>
<gene>
    <name evidence="20" type="primary">recQ</name>
    <name evidence="20" type="ORF">H7A79_1913</name>
</gene>
<dbReference type="Gene3D" id="3.40.50.300">
    <property type="entry name" value="P-loop containing nucleotide triphosphate hydrolases"/>
    <property type="match status" value="2"/>
</dbReference>
<keyword evidence="14" id="KW-0413">Isomerase</keyword>
<dbReference type="EMBL" id="CP060414">
    <property type="protein sequence ID" value="QNT59034.1"/>
    <property type="molecule type" value="Genomic_DNA"/>
</dbReference>
<dbReference type="InterPro" id="IPR002121">
    <property type="entry name" value="HRDC_dom"/>
</dbReference>
<sequence>MPQTAARILHDVFGYPEFRGSQAEIVDRLAAGGSLLVLMPTGGGKSLCYQIPALMREGVAVVVSPLIALMNDQVANLHTAGVAAAGIHSGTSPDEARRIAEDIESGCLKLLYVAPERLVTERFLRFLDQHTVSLFAIDEAHCVSQWGHDFRPEYRRLGILAERYPHVPRIALTATADAATRADIKHYLHLGDAPEFIAGFDRSNIYYQVIEKNNGKKQLLDFITRQMAGQSGIVYCLSRKKVEDTAAFLRGNGHDAVVYHAGLSMEAREAARLRFTREDNIIVVATVAFGMGIDKPDVRFVAHLDMPQSIEHFYQESGRAGRDGLPAVSWLCYGLNDWVVLRERIQSGESSQEQKQVELQKLDAMLAVCETAACRRVLLLQHFGEAGRPCGHCDNCLHPPVRFNGTVHAQKLLSCVYRVGQQFAAGYVINVLRGKNDAWIAGNRHHELSTFGIGADFSEKEWRGIIRQCIGLGYLTVNPLHHQALVLTAAAKAVLKGSEEVWLRPLKREKAALQKPKETWLRTEREERIWQALRSWRLARARAEEVPAYMVFGDKTLRDIVEKLPATLNDLHGIYGMGEAKIDKFGSGIIEICQTFVQNDNQAV</sequence>
<evidence type="ECO:0000256" key="8">
    <source>
        <dbReference type="ARBA" id="ARBA00022806"/>
    </source>
</evidence>
<dbReference type="Proteomes" id="UP000516412">
    <property type="component" value="Chromosome"/>
</dbReference>
<dbReference type="Gene3D" id="1.10.10.10">
    <property type="entry name" value="Winged helix-like DNA-binding domain superfamily/Winged helix DNA-binding domain"/>
    <property type="match status" value="1"/>
</dbReference>
<keyword evidence="13" id="KW-0234">DNA repair</keyword>
<evidence type="ECO:0000256" key="1">
    <source>
        <dbReference type="ARBA" id="ARBA00001946"/>
    </source>
</evidence>
<dbReference type="PANTHER" id="PTHR13710">
    <property type="entry name" value="DNA HELICASE RECQ FAMILY MEMBER"/>
    <property type="match status" value="1"/>
</dbReference>
<evidence type="ECO:0000259" key="18">
    <source>
        <dbReference type="PROSITE" id="PS51192"/>
    </source>
</evidence>
<evidence type="ECO:0000256" key="4">
    <source>
        <dbReference type="ARBA" id="ARBA00022723"/>
    </source>
</evidence>
<dbReference type="SUPFAM" id="SSF47819">
    <property type="entry name" value="HRDC-like"/>
    <property type="match status" value="1"/>
</dbReference>
<dbReference type="GO" id="GO:0030894">
    <property type="term" value="C:replisome"/>
    <property type="evidence" value="ECO:0007669"/>
    <property type="project" value="TreeGrafter"/>
</dbReference>
<comment type="similarity">
    <text evidence="3">Belongs to the helicase family. RecQ subfamily.</text>
</comment>
<dbReference type="InterPro" id="IPR027417">
    <property type="entry name" value="P-loop_NTPase"/>
</dbReference>
<dbReference type="GO" id="GO:0046872">
    <property type="term" value="F:metal ion binding"/>
    <property type="evidence" value="ECO:0007669"/>
    <property type="project" value="UniProtKB-KW"/>
</dbReference>
<keyword evidence="4" id="KW-0479">Metal-binding</keyword>
<keyword evidence="21" id="KW-1185">Reference proteome</keyword>
<dbReference type="GO" id="GO:0006310">
    <property type="term" value="P:DNA recombination"/>
    <property type="evidence" value="ECO:0007669"/>
    <property type="project" value="UniProtKB-UniRule"/>
</dbReference>
<dbReference type="GO" id="GO:0006260">
    <property type="term" value="P:DNA replication"/>
    <property type="evidence" value="ECO:0007669"/>
    <property type="project" value="InterPro"/>
</dbReference>
<evidence type="ECO:0000256" key="9">
    <source>
        <dbReference type="ARBA" id="ARBA00022833"/>
    </source>
</evidence>
<dbReference type="Pfam" id="PF00271">
    <property type="entry name" value="Helicase_C"/>
    <property type="match status" value="1"/>
</dbReference>
<evidence type="ECO:0000313" key="20">
    <source>
        <dbReference type="EMBL" id="QNT59034.1"/>
    </source>
</evidence>
<evidence type="ECO:0000256" key="5">
    <source>
        <dbReference type="ARBA" id="ARBA00022741"/>
    </source>
</evidence>
<reference evidence="20" key="1">
    <citation type="submission" date="2024-06" db="EMBL/GenBank/DDBJ databases">
        <title>Complete Genome Sequence of mouse commensal type strain Neisseria musculi.</title>
        <authorList>
            <person name="Thapa E."/>
            <person name="Aluvathingal J."/>
            <person name="Nadendla S."/>
            <person name="Mehta A."/>
            <person name="Tettelin H."/>
            <person name="Weyand N.J."/>
        </authorList>
    </citation>
    <scope>NUCLEOTIDE SEQUENCE</scope>
    <source>
        <strain evidence="20">NW831</strain>
    </source>
</reference>
<dbReference type="PROSITE" id="PS51192">
    <property type="entry name" value="HELICASE_ATP_BIND_1"/>
    <property type="match status" value="1"/>
</dbReference>
<feature type="domain" description="Helicase C-terminal" evidence="19">
    <location>
        <begin position="215"/>
        <end position="363"/>
    </location>
</feature>
<dbReference type="InterPro" id="IPR001650">
    <property type="entry name" value="Helicase_C-like"/>
</dbReference>
<organism evidence="20 21">
    <name type="scientific">Neisseria musculi</name>
    <dbReference type="NCBI Taxonomy" id="1815583"/>
    <lineage>
        <taxon>Bacteria</taxon>
        <taxon>Pseudomonadati</taxon>
        <taxon>Pseudomonadota</taxon>
        <taxon>Betaproteobacteria</taxon>
        <taxon>Neisseriales</taxon>
        <taxon>Neisseriaceae</taxon>
        <taxon>Neisseria</taxon>
    </lineage>
</organism>
<keyword evidence="8 20" id="KW-0347">Helicase</keyword>
<dbReference type="Gene3D" id="1.10.150.80">
    <property type="entry name" value="HRDC domain"/>
    <property type="match status" value="1"/>
</dbReference>
<dbReference type="SMART" id="SM00490">
    <property type="entry name" value="HELICc"/>
    <property type="match status" value="1"/>
</dbReference>
<keyword evidence="11" id="KW-0238">DNA-binding</keyword>